<evidence type="ECO:0000256" key="1">
    <source>
        <dbReference type="ARBA" id="ARBA00004651"/>
    </source>
</evidence>
<keyword evidence="10" id="KW-0040">ANK repeat</keyword>
<keyword evidence="9 17" id="KW-1133">Transmembrane helix</keyword>
<dbReference type="InterPro" id="IPR002110">
    <property type="entry name" value="Ankyrin_rpt"/>
</dbReference>
<evidence type="ECO:0000256" key="3">
    <source>
        <dbReference type="ARBA" id="ARBA00022475"/>
    </source>
</evidence>
<dbReference type="Pfam" id="PF00520">
    <property type="entry name" value="Ion_trans"/>
    <property type="match status" value="1"/>
</dbReference>
<keyword evidence="6 17" id="KW-0812">Transmembrane</keyword>
<dbReference type="InterPro" id="IPR036770">
    <property type="entry name" value="Ankyrin_rpt-contain_sf"/>
</dbReference>
<comment type="catalytic activity">
    <reaction evidence="15">
        <text>Ca(2+)(in) = Ca(2+)(out)</text>
        <dbReference type="Rhea" id="RHEA:29671"/>
        <dbReference type="ChEBI" id="CHEBI:29108"/>
    </reaction>
</comment>
<reference evidence="19" key="2">
    <citation type="submission" date="2025-09" db="UniProtKB">
        <authorList>
            <consortium name="Ensembl"/>
        </authorList>
    </citation>
    <scope>IDENTIFICATION</scope>
</reference>
<evidence type="ECO:0000256" key="13">
    <source>
        <dbReference type="ARBA" id="ARBA00023180"/>
    </source>
</evidence>
<dbReference type="Pfam" id="PF12796">
    <property type="entry name" value="Ank_2"/>
    <property type="match status" value="1"/>
</dbReference>
<dbReference type="GeneID" id="105467107"/>
<feature type="transmembrane region" description="Helical" evidence="17">
    <location>
        <begin position="595"/>
        <end position="614"/>
    </location>
</feature>
<dbReference type="GO" id="GO:0034703">
    <property type="term" value="C:cation channel complex"/>
    <property type="evidence" value="ECO:0007669"/>
    <property type="project" value="TreeGrafter"/>
</dbReference>
<name>A0A2K6DHJ7_MACNE</name>
<sequence length="807" mass="93339">MLGSSTFKNMQRRHTTLREKGRRQAIRGPAYMFNEKCTSLTAEEERFLDSAEYGNIPVVRKMLEESKTLNFNCVDYMGQNALQLAVGNEHLEVTELLLKKENLARVGDALLLAISKGYVRIVEAILNHPAFAQGQRLTLSPLEQELRDDDFYAYDEDGTRFSHDITPIILAAHCQEYEIVHILLLKGARIERPHDYFCKCTECTEKQRKDSFSHSRSRMNAYKGLASAAYLSLSSEDPVLTALELSNELARLANIETEFKNDYRKLSMQCKDFVVGVLDLCRDTEEVEAILNGDVNFQVWSDHHRPSLSRIKLAIKYEVKKLGRTLRSPFMKFVAHAVSFTIFLGLLVVNASDRFEGVKTLPNETFTDYPKQIFRVKTTQFSWTEMLIMKWVLGMIWSECKEIWEEGPREYVLHLWNLLDFGMLSIFVASFTARFMAFLKASEAQLYVDRHVQDDTLHNVSLPPEVAYFTYARDKWWPSDPQIISEGLYAIAVVLSFSRIAYILPANESFGPLQISLGRTVKDIFKFMVIFIMVFVAFMIGMFNLYSYYRGAKYNPAFTTVEESFKTLFWSIFGLSEVISVVLKYDHKFIENIGYVLYGVYNVTMVVVLLNMLIAMINNSYQEIEEDADVEWKFARAKLWLSYFDEGRTLPAPFNLVPSPKSFYYLIMRIKMCLIKLCKSKAKSCENDLEMGMLNSKFKKTRYQAGMRNSENLTANNTFSKPTRYQKIMKRLIKRYVLKAQVDRENDEVNEGELKEIKQDISSLRYELLEEKSQATGELADLIQQLSEKFGKNLNKDHLRVNKGKDI</sequence>
<dbReference type="SMART" id="SM00248">
    <property type="entry name" value="ANK"/>
    <property type="match status" value="3"/>
</dbReference>
<gene>
    <name evidence="19" type="primary">TRPC7</name>
</gene>
<evidence type="ECO:0000313" key="20">
    <source>
        <dbReference type="Proteomes" id="UP000233120"/>
    </source>
</evidence>
<dbReference type="FunFam" id="1.25.40.20:FF:000157">
    <property type="entry name" value="short transient receptor potential channel 6 isoform X1"/>
    <property type="match status" value="1"/>
</dbReference>
<evidence type="ECO:0000256" key="15">
    <source>
        <dbReference type="ARBA" id="ARBA00036634"/>
    </source>
</evidence>
<keyword evidence="11" id="KW-0406">Ion transport</keyword>
<dbReference type="InterPro" id="IPR013555">
    <property type="entry name" value="TRP_dom"/>
</dbReference>
<keyword evidence="8" id="KW-0106">Calcium</keyword>
<dbReference type="PRINTS" id="PR01097">
    <property type="entry name" value="TRNSRECEPTRP"/>
</dbReference>
<evidence type="ECO:0000256" key="8">
    <source>
        <dbReference type="ARBA" id="ARBA00022837"/>
    </source>
</evidence>
<protein>
    <submittedName>
        <fullName evidence="19">Transient receptor potential cation channel subfamily C member 7</fullName>
    </submittedName>
</protein>
<feature type="transmembrane region" description="Helical" evidence="17">
    <location>
        <begin position="415"/>
        <end position="437"/>
    </location>
</feature>
<proteinExistence type="predicted"/>
<keyword evidence="7" id="KW-0677">Repeat</keyword>
<feature type="region of interest" description="Disordered" evidence="16">
    <location>
        <begin position="1"/>
        <end position="21"/>
    </location>
</feature>
<dbReference type="InterPro" id="IPR005821">
    <property type="entry name" value="Ion_trans_dom"/>
</dbReference>
<feature type="transmembrane region" description="Helical" evidence="17">
    <location>
        <begin position="330"/>
        <end position="349"/>
    </location>
</feature>
<dbReference type="GO" id="GO:0070679">
    <property type="term" value="F:inositol 1,4,5 trisphosphate binding"/>
    <property type="evidence" value="ECO:0007669"/>
    <property type="project" value="TreeGrafter"/>
</dbReference>
<evidence type="ECO:0000259" key="18">
    <source>
        <dbReference type="SMART" id="SM01420"/>
    </source>
</evidence>
<dbReference type="OMA" id="CLECMEK"/>
<comment type="subcellular location">
    <subcellularLocation>
        <location evidence="1">Cell membrane</location>
        <topology evidence="1">Multi-pass membrane protein</topology>
    </subcellularLocation>
</comment>
<dbReference type="Bgee" id="ENSMNEG00000040786">
    <property type="expression patterns" value="Expressed in adult mammalian kidney and 1 other cell type or tissue"/>
</dbReference>
<feature type="domain" description="Transient receptor ion channel" evidence="18">
    <location>
        <begin position="198"/>
        <end position="260"/>
    </location>
</feature>
<dbReference type="GO" id="GO:0015279">
    <property type="term" value="F:store-operated calcium channel activity"/>
    <property type="evidence" value="ECO:0007669"/>
    <property type="project" value="TreeGrafter"/>
</dbReference>
<evidence type="ECO:0000256" key="5">
    <source>
        <dbReference type="ARBA" id="ARBA00022673"/>
    </source>
</evidence>
<evidence type="ECO:0000256" key="4">
    <source>
        <dbReference type="ARBA" id="ARBA00022568"/>
    </source>
</evidence>
<dbReference type="NCBIfam" id="TIGR00870">
    <property type="entry name" value="trp"/>
    <property type="match status" value="1"/>
</dbReference>
<feature type="transmembrane region" description="Helical" evidence="17">
    <location>
        <begin position="524"/>
        <end position="546"/>
    </location>
</feature>
<keyword evidence="14" id="KW-0407">Ion channel</keyword>
<evidence type="ECO:0000256" key="12">
    <source>
        <dbReference type="ARBA" id="ARBA00023136"/>
    </source>
</evidence>
<keyword evidence="5" id="KW-0107">Calcium channel</keyword>
<dbReference type="GO" id="GO:0051480">
    <property type="term" value="P:regulation of cytosolic calcium ion concentration"/>
    <property type="evidence" value="ECO:0007669"/>
    <property type="project" value="TreeGrafter"/>
</dbReference>
<dbReference type="GO" id="GO:0005886">
    <property type="term" value="C:plasma membrane"/>
    <property type="evidence" value="ECO:0007669"/>
    <property type="project" value="UniProtKB-SubCell"/>
</dbReference>
<dbReference type="Gene3D" id="1.10.287.70">
    <property type="match status" value="1"/>
</dbReference>
<dbReference type="PANTHER" id="PTHR10117:SF9">
    <property type="entry name" value="SHORT TRANSIENT RECEPTOR POTENTIAL CHANNEL 7"/>
    <property type="match status" value="1"/>
</dbReference>
<keyword evidence="4" id="KW-0109">Calcium transport</keyword>
<evidence type="ECO:0000256" key="16">
    <source>
        <dbReference type="SAM" id="MobiDB-lite"/>
    </source>
</evidence>
<evidence type="ECO:0000256" key="7">
    <source>
        <dbReference type="ARBA" id="ARBA00022737"/>
    </source>
</evidence>
<feature type="compositionally biased region" description="Basic residues" evidence="16">
    <location>
        <begin position="10"/>
        <end position="21"/>
    </location>
</feature>
<dbReference type="PRINTS" id="PR01648">
    <property type="entry name" value="TRPCHANNEL7"/>
</dbReference>
<dbReference type="InterPro" id="IPR002153">
    <property type="entry name" value="TRPC_channel"/>
</dbReference>
<keyword evidence="13" id="KW-0325">Glycoprotein</keyword>
<evidence type="ECO:0000256" key="10">
    <source>
        <dbReference type="ARBA" id="ARBA00023043"/>
    </source>
</evidence>
<dbReference type="Pfam" id="PF08344">
    <property type="entry name" value="TRP_2"/>
    <property type="match status" value="1"/>
</dbReference>
<evidence type="ECO:0000256" key="6">
    <source>
        <dbReference type="ARBA" id="ARBA00022692"/>
    </source>
</evidence>
<keyword evidence="2" id="KW-0813">Transport</keyword>
<dbReference type="Proteomes" id="UP000233120">
    <property type="component" value="Unassembled WGS sequence"/>
</dbReference>
<dbReference type="GO" id="GO:0007338">
    <property type="term" value="P:single fertilization"/>
    <property type="evidence" value="ECO:0007669"/>
    <property type="project" value="TreeGrafter"/>
</dbReference>
<organism evidence="19 20">
    <name type="scientific">Macaca nemestrina</name>
    <name type="common">Pig-tailed macaque</name>
    <dbReference type="NCBI Taxonomy" id="9545"/>
    <lineage>
        <taxon>Eukaryota</taxon>
        <taxon>Metazoa</taxon>
        <taxon>Chordata</taxon>
        <taxon>Craniata</taxon>
        <taxon>Vertebrata</taxon>
        <taxon>Euteleostomi</taxon>
        <taxon>Mammalia</taxon>
        <taxon>Eutheria</taxon>
        <taxon>Euarchontoglires</taxon>
        <taxon>Primates</taxon>
        <taxon>Haplorrhini</taxon>
        <taxon>Catarrhini</taxon>
        <taxon>Cercopithecidae</taxon>
        <taxon>Cercopithecinae</taxon>
        <taxon>Macaca</taxon>
    </lineage>
</organism>
<dbReference type="SMART" id="SM01420">
    <property type="entry name" value="TRP_2"/>
    <property type="match status" value="1"/>
</dbReference>
<dbReference type="InterPro" id="IPR005463">
    <property type="entry name" value="TRPC7_channel"/>
</dbReference>
<dbReference type="SUPFAM" id="SSF48403">
    <property type="entry name" value="Ankyrin repeat"/>
    <property type="match status" value="1"/>
</dbReference>
<evidence type="ECO:0000256" key="11">
    <source>
        <dbReference type="ARBA" id="ARBA00023065"/>
    </source>
</evidence>
<dbReference type="GeneTree" id="ENSGT01060000248588"/>
<dbReference type="PANTHER" id="PTHR10117">
    <property type="entry name" value="TRANSIENT RECEPTOR POTENTIAL CHANNEL"/>
    <property type="match status" value="1"/>
</dbReference>
<dbReference type="Ensembl" id="ENSMNET00000059864.1">
    <property type="protein sequence ID" value="ENSMNEP00000035407.1"/>
    <property type="gene ID" value="ENSMNEG00000040786.1"/>
</dbReference>
<evidence type="ECO:0000256" key="2">
    <source>
        <dbReference type="ARBA" id="ARBA00022448"/>
    </source>
</evidence>
<accession>A0A2K6DHJ7</accession>
<dbReference type="FunFam" id="1.10.287.70:FF:000041">
    <property type="entry name" value="Transient receptor potential cation channel subfamily C member 7"/>
    <property type="match status" value="1"/>
</dbReference>
<keyword evidence="3" id="KW-1003">Cell membrane</keyword>
<reference evidence="19" key="1">
    <citation type="submission" date="2025-08" db="UniProtKB">
        <authorList>
            <consortium name="Ensembl"/>
        </authorList>
    </citation>
    <scope>IDENTIFICATION</scope>
</reference>
<evidence type="ECO:0000256" key="14">
    <source>
        <dbReference type="ARBA" id="ARBA00023303"/>
    </source>
</evidence>
<evidence type="ECO:0000256" key="17">
    <source>
        <dbReference type="SAM" id="Phobius"/>
    </source>
</evidence>
<keyword evidence="12 17" id="KW-0472">Membrane</keyword>
<dbReference type="Gene3D" id="1.25.40.20">
    <property type="entry name" value="Ankyrin repeat-containing domain"/>
    <property type="match status" value="1"/>
</dbReference>
<evidence type="ECO:0000256" key="9">
    <source>
        <dbReference type="ARBA" id="ARBA00022989"/>
    </source>
</evidence>
<dbReference type="AlphaFoldDB" id="A0A2K6DHJ7"/>
<keyword evidence="20" id="KW-1185">Reference proteome</keyword>
<evidence type="ECO:0000313" key="19">
    <source>
        <dbReference type="Ensembl" id="ENSMNEP00000035407.1"/>
    </source>
</evidence>